<dbReference type="PANTHER" id="PTHR35531">
    <property type="entry name" value="INNER MEMBRANE PROTEIN YBCI-RELATED"/>
    <property type="match status" value="1"/>
</dbReference>
<evidence type="ECO:0000313" key="3">
    <source>
        <dbReference type="Proteomes" id="UP000028486"/>
    </source>
</evidence>
<dbReference type="eggNOG" id="COG1988">
    <property type="taxonomic scope" value="Bacteria"/>
</dbReference>
<dbReference type="GO" id="GO:0016787">
    <property type="term" value="F:hydrolase activity"/>
    <property type="evidence" value="ECO:0007669"/>
    <property type="project" value="UniProtKB-KW"/>
</dbReference>
<evidence type="ECO:0000256" key="1">
    <source>
        <dbReference type="SAM" id="Phobius"/>
    </source>
</evidence>
<feature type="transmembrane region" description="Helical" evidence="1">
    <location>
        <begin position="7"/>
        <end position="27"/>
    </location>
</feature>
<keyword evidence="1" id="KW-0472">Membrane</keyword>
<reference evidence="3" key="1">
    <citation type="journal article" date="2014" name="Genome Announc.">
        <title>Complete Genome Sequence of Campylobacter iguaniorum Strain 1485ET, Isolated from a Bearded Dragon (Pogona vitticeps).</title>
        <authorList>
            <person name="Gilbert M.J."/>
            <person name="Miller W.G."/>
            <person name="Yee E."/>
            <person name="Kik M."/>
            <person name="Wagenaar J.A."/>
            <person name="Duim B."/>
        </authorList>
    </citation>
    <scope>NUCLEOTIDE SEQUENCE [LARGE SCALE GENOMIC DNA]</scope>
    <source>
        <strain evidence="3">1485E</strain>
    </source>
</reference>
<accession>A0A076FA22</accession>
<organism evidence="2 3">
    <name type="scientific">Campylobacter iguaniorum</name>
    <dbReference type="NCBI Taxonomy" id="1244531"/>
    <lineage>
        <taxon>Bacteria</taxon>
        <taxon>Pseudomonadati</taxon>
        <taxon>Campylobacterota</taxon>
        <taxon>Epsilonproteobacteria</taxon>
        <taxon>Campylobacterales</taxon>
        <taxon>Campylobacteraceae</taxon>
        <taxon>Campylobacter</taxon>
    </lineage>
</organism>
<keyword evidence="2" id="KW-0378">Hydrolase</keyword>
<proteinExistence type="predicted"/>
<dbReference type="InterPro" id="IPR007404">
    <property type="entry name" value="YdjM-like"/>
</dbReference>
<gene>
    <name evidence="2" type="ORF">CIG1485E_0969</name>
</gene>
<dbReference type="AlphaFoldDB" id="A0A076FA22"/>
<dbReference type="PANTHER" id="PTHR35531:SF1">
    <property type="entry name" value="INNER MEMBRANE PROTEIN YBCI-RELATED"/>
    <property type="match status" value="1"/>
</dbReference>
<dbReference type="RefSeq" id="WP_051870929.1">
    <property type="nucleotide sequence ID" value="NZ_CP009043.1"/>
</dbReference>
<dbReference type="OrthoDB" id="5459053at2"/>
<dbReference type="EMBL" id="CP009043">
    <property type="protein sequence ID" value="AII14806.1"/>
    <property type="molecule type" value="Genomic_DNA"/>
</dbReference>
<dbReference type="HOGENOM" id="CLU_097802_1_1_7"/>
<keyword evidence="1" id="KW-1133">Transmembrane helix</keyword>
<feature type="transmembrane region" description="Helical" evidence="1">
    <location>
        <begin position="77"/>
        <end position="95"/>
    </location>
</feature>
<sequence>MIHKTHVSFALCVCLAPVAALSYFGSLNLSQETLMQFIAAISIGALFPDIDEPQSKIGQKFTAVSNLIKTLFGHRGVTHFFIVPAILAVLFLIFLPANSTYIALGSGFILGYTLHIVGDAFTKSGIQNAFWPFFKNKAFGMLPKEFRFYTNSTVELKLVLPLTMILCGIEVYQIFGSDLKIGNQNLEQILNQILKALL</sequence>
<protein>
    <submittedName>
        <fullName evidence="2">Predicted membrane-bound metal-dependent hydrolase (DUF457 domain)</fullName>
    </submittedName>
</protein>
<dbReference type="KEGG" id="caj:CIG1485E_0969"/>
<dbReference type="STRING" id="1244531.CIG2463D_1022"/>
<name>A0A076FA22_9BACT</name>
<keyword evidence="3" id="KW-1185">Reference proteome</keyword>
<evidence type="ECO:0000313" key="2">
    <source>
        <dbReference type="EMBL" id="AII14806.1"/>
    </source>
</evidence>
<keyword evidence="1" id="KW-0812">Transmembrane</keyword>
<dbReference type="Pfam" id="PF04307">
    <property type="entry name" value="YdjM"/>
    <property type="match status" value="1"/>
</dbReference>
<dbReference type="Proteomes" id="UP000028486">
    <property type="component" value="Chromosome"/>
</dbReference>
<feature type="transmembrane region" description="Helical" evidence="1">
    <location>
        <begin position="101"/>
        <end position="121"/>
    </location>
</feature>